<dbReference type="GO" id="GO:0097527">
    <property type="term" value="P:necroptotic signaling pathway"/>
    <property type="evidence" value="ECO:0007669"/>
    <property type="project" value="TreeGrafter"/>
</dbReference>
<dbReference type="PROSITE" id="PS50011">
    <property type="entry name" value="PROTEIN_KINASE_DOM"/>
    <property type="match status" value="1"/>
</dbReference>
<keyword evidence="4" id="KW-0808">Transferase</keyword>
<dbReference type="Gene3D" id="1.10.510.10">
    <property type="entry name" value="Transferase(Phosphotransferase) domain 1"/>
    <property type="match status" value="1"/>
</dbReference>
<keyword evidence="2" id="KW-0067">ATP-binding</keyword>
<dbReference type="AlphaFoldDB" id="A0A397V2A9"/>
<dbReference type="InterPro" id="IPR000719">
    <property type="entry name" value="Prot_kinase_dom"/>
</dbReference>
<evidence type="ECO:0000313" key="5">
    <source>
        <dbReference type="Proteomes" id="UP000266673"/>
    </source>
</evidence>
<dbReference type="GO" id="GO:0005524">
    <property type="term" value="F:ATP binding"/>
    <property type="evidence" value="ECO:0007669"/>
    <property type="project" value="UniProtKB-KW"/>
</dbReference>
<dbReference type="EMBL" id="QKWP01000660">
    <property type="protein sequence ID" value="RIB16644.1"/>
    <property type="molecule type" value="Genomic_DNA"/>
</dbReference>
<sequence>MVYSANFKGKMYALKDPNINLIMDQKIFKKFTRELENLYDIDHPNIIKFYGISRVYLSLAPLDHFMIVLQFANGGNLQKYLETKHNNGLYKISWIELMRIAKEITDGLKHLHENNIIHLDLSSKNILINYSKALIADFGISKCLEDDTSSDSNTLGMVAYVDPQYLKKGNKYKRNEKSDIYSLGVLFWEITSGIPPFKTLNHMEIMVKIYNNKREEFIADTPAGYKDLYMKCWSSNPDQRPLSHEVFEELKKLSTEIAIESIVNIVANQTFE</sequence>
<accession>A0A397V2A9</accession>
<dbReference type="OrthoDB" id="6718656at2759"/>
<feature type="domain" description="Protein kinase" evidence="3">
    <location>
        <begin position="1"/>
        <end position="253"/>
    </location>
</feature>
<dbReference type="InterPro" id="IPR011009">
    <property type="entry name" value="Kinase-like_dom_sf"/>
</dbReference>
<dbReference type="Pfam" id="PF07714">
    <property type="entry name" value="PK_Tyr_Ser-Thr"/>
    <property type="match status" value="1"/>
</dbReference>
<comment type="caution">
    <text evidence="4">The sequence shown here is derived from an EMBL/GenBank/DDBJ whole genome shotgun (WGS) entry which is preliminary data.</text>
</comment>
<dbReference type="GO" id="GO:0004672">
    <property type="term" value="F:protein kinase activity"/>
    <property type="evidence" value="ECO:0007669"/>
    <property type="project" value="InterPro"/>
</dbReference>
<dbReference type="SUPFAM" id="SSF56112">
    <property type="entry name" value="Protein kinase-like (PK-like)"/>
    <property type="match status" value="1"/>
</dbReference>
<dbReference type="InterPro" id="IPR051681">
    <property type="entry name" value="Ser/Thr_Kinases-Pseudokinases"/>
</dbReference>
<proteinExistence type="predicted"/>
<dbReference type="PANTHER" id="PTHR44329">
    <property type="entry name" value="SERINE/THREONINE-PROTEIN KINASE TNNI3K-RELATED"/>
    <property type="match status" value="1"/>
</dbReference>
<dbReference type="Proteomes" id="UP000266673">
    <property type="component" value="Unassembled WGS sequence"/>
</dbReference>
<keyword evidence="1" id="KW-0547">Nucleotide-binding</keyword>
<protein>
    <submittedName>
        <fullName evidence="4">Kinase-like domain-containing protein</fullName>
    </submittedName>
</protein>
<gene>
    <name evidence="4" type="ORF">C2G38_2142987</name>
</gene>
<dbReference type="PROSITE" id="PS00109">
    <property type="entry name" value="PROTEIN_KINASE_TYR"/>
    <property type="match status" value="1"/>
</dbReference>
<dbReference type="InterPro" id="IPR008266">
    <property type="entry name" value="Tyr_kinase_AS"/>
</dbReference>
<dbReference type="InterPro" id="IPR001245">
    <property type="entry name" value="Ser-Thr/Tyr_kinase_cat_dom"/>
</dbReference>
<evidence type="ECO:0000256" key="2">
    <source>
        <dbReference type="ARBA" id="ARBA00022840"/>
    </source>
</evidence>
<evidence type="ECO:0000313" key="4">
    <source>
        <dbReference type="EMBL" id="RIB16644.1"/>
    </source>
</evidence>
<reference evidence="4 5" key="1">
    <citation type="submission" date="2018-06" db="EMBL/GenBank/DDBJ databases">
        <title>Comparative genomics reveals the genomic features of Rhizophagus irregularis, R. cerebriforme, R. diaphanum and Gigaspora rosea, and their symbiotic lifestyle signature.</title>
        <authorList>
            <person name="Morin E."/>
            <person name="San Clemente H."/>
            <person name="Chen E.C.H."/>
            <person name="De La Providencia I."/>
            <person name="Hainaut M."/>
            <person name="Kuo A."/>
            <person name="Kohler A."/>
            <person name="Murat C."/>
            <person name="Tang N."/>
            <person name="Roy S."/>
            <person name="Loubradou J."/>
            <person name="Henrissat B."/>
            <person name="Grigoriev I.V."/>
            <person name="Corradi N."/>
            <person name="Roux C."/>
            <person name="Martin F.M."/>
        </authorList>
    </citation>
    <scope>NUCLEOTIDE SEQUENCE [LARGE SCALE GENOMIC DNA]</scope>
    <source>
        <strain evidence="4 5">DAOM 194757</strain>
    </source>
</reference>
<dbReference type="PRINTS" id="PR00109">
    <property type="entry name" value="TYRKINASE"/>
</dbReference>
<keyword evidence="4" id="KW-0418">Kinase</keyword>
<keyword evidence="5" id="KW-1185">Reference proteome</keyword>
<dbReference type="PANTHER" id="PTHR44329:SF298">
    <property type="entry name" value="MIXED LINEAGE KINASE DOMAIN-LIKE PROTEIN"/>
    <property type="match status" value="1"/>
</dbReference>
<evidence type="ECO:0000259" key="3">
    <source>
        <dbReference type="PROSITE" id="PS50011"/>
    </source>
</evidence>
<dbReference type="STRING" id="44941.A0A397V2A9"/>
<dbReference type="PIRSF" id="PIRSF000654">
    <property type="entry name" value="Integrin-linked_kinase"/>
    <property type="match status" value="1"/>
</dbReference>
<evidence type="ECO:0000256" key="1">
    <source>
        <dbReference type="ARBA" id="ARBA00022741"/>
    </source>
</evidence>
<name>A0A397V2A9_9GLOM</name>
<organism evidence="4 5">
    <name type="scientific">Gigaspora rosea</name>
    <dbReference type="NCBI Taxonomy" id="44941"/>
    <lineage>
        <taxon>Eukaryota</taxon>
        <taxon>Fungi</taxon>
        <taxon>Fungi incertae sedis</taxon>
        <taxon>Mucoromycota</taxon>
        <taxon>Glomeromycotina</taxon>
        <taxon>Glomeromycetes</taxon>
        <taxon>Diversisporales</taxon>
        <taxon>Gigasporaceae</taxon>
        <taxon>Gigaspora</taxon>
    </lineage>
</organism>